<protein>
    <recommendedName>
        <fullName evidence="3">ImmA/IrrE family metallo-endopeptidase</fullName>
    </recommendedName>
</protein>
<comment type="caution">
    <text evidence="1">The sequence shown here is derived from an EMBL/GenBank/DDBJ whole genome shotgun (WGS) entry which is preliminary data.</text>
</comment>
<gene>
    <name evidence="1" type="ORF">P9271_10050</name>
</gene>
<dbReference type="EMBL" id="JARTFS010000006">
    <property type="protein sequence ID" value="MED4401656.1"/>
    <property type="molecule type" value="Genomic_DNA"/>
</dbReference>
<evidence type="ECO:0000313" key="1">
    <source>
        <dbReference type="EMBL" id="MED4401656.1"/>
    </source>
</evidence>
<dbReference type="GeneID" id="301140627"/>
<sequence length="129" mass="14786">MSEDQLGKLCDIVSALGGNVNFTAEKLCFNSETLTIHVPFKWGLEDLYGLAHEIGHLKDHLENELNYDLWRNNSAYRLTVEMRAWTYSYDILMEAGIHTSNWSNHVNQKLSSYLNFPYQSLDALEGEAV</sequence>
<name>A0ABU6NX86_9BACI</name>
<evidence type="ECO:0000313" key="2">
    <source>
        <dbReference type="Proteomes" id="UP001342826"/>
    </source>
</evidence>
<evidence type="ECO:0008006" key="3">
    <source>
        <dbReference type="Google" id="ProtNLM"/>
    </source>
</evidence>
<dbReference type="RefSeq" id="WP_066227857.1">
    <property type="nucleotide sequence ID" value="NZ_JARTFQ010000006.1"/>
</dbReference>
<proteinExistence type="predicted"/>
<dbReference type="Proteomes" id="UP001342826">
    <property type="component" value="Unassembled WGS sequence"/>
</dbReference>
<keyword evidence="2" id="KW-1185">Reference proteome</keyword>
<organism evidence="1 2">
    <name type="scientific">Metabacillus fastidiosus</name>
    <dbReference type="NCBI Taxonomy" id="1458"/>
    <lineage>
        <taxon>Bacteria</taxon>
        <taxon>Bacillati</taxon>
        <taxon>Bacillota</taxon>
        <taxon>Bacilli</taxon>
        <taxon>Bacillales</taxon>
        <taxon>Bacillaceae</taxon>
        <taxon>Metabacillus</taxon>
    </lineage>
</organism>
<accession>A0ABU6NX86</accession>
<reference evidence="1 2" key="1">
    <citation type="submission" date="2023-03" db="EMBL/GenBank/DDBJ databases">
        <title>Bacillus Genome Sequencing.</title>
        <authorList>
            <person name="Dunlap C."/>
        </authorList>
    </citation>
    <scope>NUCLEOTIDE SEQUENCE [LARGE SCALE GENOMIC DNA]</scope>
    <source>
        <strain evidence="1 2">NRS-1717</strain>
    </source>
</reference>